<dbReference type="AlphaFoldDB" id="A0A0A2L1A8"/>
<dbReference type="Proteomes" id="UP000030104">
    <property type="component" value="Unassembled WGS sequence"/>
</dbReference>
<dbReference type="EMBL" id="JQGA01000847">
    <property type="protein sequence ID" value="KGO72983.1"/>
    <property type="molecule type" value="Genomic_DNA"/>
</dbReference>
<keyword evidence="2" id="KW-1185">Reference proteome</keyword>
<evidence type="ECO:0000313" key="2">
    <source>
        <dbReference type="Proteomes" id="UP000030104"/>
    </source>
</evidence>
<evidence type="ECO:0000313" key="1">
    <source>
        <dbReference type="EMBL" id="KGO72983.1"/>
    </source>
</evidence>
<proteinExistence type="predicted"/>
<organism evidence="1 2">
    <name type="scientific">Penicillium italicum</name>
    <name type="common">Blue mold</name>
    <dbReference type="NCBI Taxonomy" id="40296"/>
    <lineage>
        <taxon>Eukaryota</taxon>
        <taxon>Fungi</taxon>
        <taxon>Dikarya</taxon>
        <taxon>Ascomycota</taxon>
        <taxon>Pezizomycotina</taxon>
        <taxon>Eurotiomycetes</taxon>
        <taxon>Eurotiomycetidae</taxon>
        <taxon>Eurotiales</taxon>
        <taxon>Aspergillaceae</taxon>
        <taxon>Penicillium</taxon>
    </lineage>
</organism>
<reference evidence="1 2" key="1">
    <citation type="journal article" date="2015" name="Mol. Plant Microbe Interact.">
        <title>Genome, transcriptome, and functional analyses of Penicillium expansum provide new insights into secondary metabolism and pathogenicity.</title>
        <authorList>
            <person name="Ballester A.R."/>
            <person name="Marcet-Houben M."/>
            <person name="Levin E."/>
            <person name="Sela N."/>
            <person name="Selma-Lazaro C."/>
            <person name="Carmona L."/>
            <person name="Wisniewski M."/>
            <person name="Droby S."/>
            <person name="Gonzalez-Candelas L."/>
            <person name="Gabaldon T."/>
        </authorList>
    </citation>
    <scope>NUCLEOTIDE SEQUENCE [LARGE SCALE GENOMIC DNA]</scope>
    <source>
        <strain evidence="1 2">PHI-1</strain>
    </source>
</reference>
<sequence length="38" mass="4539">MLLVESRSAYRDVVGLHSDPDIEWGEWIVKHRFLKQNN</sequence>
<protein>
    <submittedName>
        <fullName evidence="1">Uncharacterized protein</fullName>
    </submittedName>
</protein>
<dbReference type="HOGENOM" id="CLU_3335775_0_0_1"/>
<gene>
    <name evidence="1" type="ORF">PITC_062110</name>
</gene>
<accession>A0A0A2L1A8</accession>
<name>A0A0A2L1A8_PENIT</name>
<comment type="caution">
    <text evidence="1">The sequence shown here is derived from an EMBL/GenBank/DDBJ whole genome shotgun (WGS) entry which is preliminary data.</text>
</comment>